<dbReference type="GO" id="GO:0046914">
    <property type="term" value="F:transition metal ion binding"/>
    <property type="evidence" value="ECO:0007669"/>
    <property type="project" value="InterPro"/>
</dbReference>
<feature type="domain" description="S100/CaBP-9k-type calcium binding subdomain" evidence="5">
    <location>
        <begin position="66"/>
        <end position="108"/>
    </location>
</feature>
<accession>A0A8C0QA62</accession>
<dbReference type="InterPro" id="IPR034325">
    <property type="entry name" value="S-100_dom"/>
</dbReference>
<gene>
    <name evidence="6" type="primary">S100A5</name>
</gene>
<keyword evidence="3" id="KW-0677">Repeat</keyword>
<evidence type="ECO:0000259" key="5">
    <source>
        <dbReference type="SMART" id="SM01394"/>
    </source>
</evidence>
<keyword evidence="2" id="KW-0479">Metal-binding</keyword>
<evidence type="ECO:0000256" key="1">
    <source>
        <dbReference type="ARBA" id="ARBA00007323"/>
    </source>
</evidence>
<evidence type="ECO:0000256" key="4">
    <source>
        <dbReference type="ARBA" id="ARBA00022837"/>
    </source>
</evidence>
<dbReference type="PANTHER" id="PTHR11639">
    <property type="entry name" value="S100 CALCIUM-BINDING PROTEIN"/>
    <property type="match status" value="1"/>
</dbReference>
<dbReference type="PANTHER" id="PTHR11639:SF12">
    <property type="entry name" value="PROTEIN S100-A3"/>
    <property type="match status" value="1"/>
</dbReference>
<dbReference type="Gene3D" id="1.10.238.10">
    <property type="entry name" value="EF-hand"/>
    <property type="match status" value="2"/>
</dbReference>
<dbReference type="InterPro" id="IPR001751">
    <property type="entry name" value="S100/CaBP7/8-like_CS"/>
</dbReference>
<name>A0A8C0QA62_CANLF</name>
<evidence type="ECO:0000256" key="3">
    <source>
        <dbReference type="ARBA" id="ARBA00022737"/>
    </source>
</evidence>
<dbReference type="PROSITE" id="PS00303">
    <property type="entry name" value="S100_CABP"/>
    <property type="match status" value="1"/>
</dbReference>
<reference evidence="6" key="1">
    <citation type="submission" date="2018-10" db="EMBL/GenBank/DDBJ databases">
        <title>De novo assembly of a Great Dane genome.</title>
        <authorList>
            <person name="Kidd J.M."/>
            <person name="Pendleton A.L."/>
            <person name="Shen F."/>
            <person name="Emery S."/>
        </authorList>
    </citation>
    <scope>NUCLEOTIDE SEQUENCE [LARGE SCALE GENOMIC DNA]</scope>
    <source>
        <strain evidence="6">Great Dane</strain>
    </source>
</reference>
<dbReference type="CDD" id="cd00213">
    <property type="entry name" value="S-100"/>
    <property type="match status" value="1"/>
</dbReference>
<organism evidence="6 7">
    <name type="scientific">Canis lupus familiaris</name>
    <name type="common">Dog</name>
    <name type="synonym">Canis familiaris</name>
    <dbReference type="NCBI Taxonomy" id="9615"/>
    <lineage>
        <taxon>Eukaryota</taxon>
        <taxon>Metazoa</taxon>
        <taxon>Chordata</taxon>
        <taxon>Craniata</taxon>
        <taxon>Vertebrata</taxon>
        <taxon>Euteleostomi</taxon>
        <taxon>Mammalia</taxon>
        <taxon>Eutheria</taxon>
        <taxon>Laurasiatheria</taxon>
        <taxon>Carnivora</taxon>
        <taxon>Caniformia</taxon>
        <taxon>Canidae</taxon>
        <taxon>Canis</taxon>
    </lineage>
</organism>
<dbReference type="Proteomes" id="UP000694542">
    <property type="component" value="Chromosome 7"/>
</dbReference>
<keyword evidence="4" id="KW-0106">Calcium</keyword>
<evidence type="ECO:0000313" key="6">
    <source>
        <dbReference type="Ensembl" id="ENSCAFP00040005700.1"/>
    </source>
</evidence>
<dbReference type="Ensembl" id="ENSCAFT00040006589.1">
    <property type="protein sequence ID" value="ENSCAFP00040005700.1"/>
    <property type="gene ID" value="ENSCAFG00040003470.1"/>
</dbReference>
<protein>
    <submittedName>
        <fullName evidence="6">S100 calcium binding protein A5</fullName>
    </submittedName>
</protein>
<proteinExistence type="inferred from homology"/>
<evidence type="ECO:0000256" key="2">
    <source>
        <dbReference type="ARBA" id="ARBA00022723"/>
    </source>
</evidence>
<dbReference type="SUPFAM" id="SSF47473">
    <property type="entry name" value="EF-hand"/>
    <property type="match status" value="1"/>
</dbReference>
<dbReference type="AlphaFoldDB" id="A0A8C0QA62"/>
<comment type="similarity">
    <text evidence="1">Belongs to the S-100 family.</text>
</comment>
<dbReference type="InterPro" id="IPR011992">
    <property type="entry name" value="EF-hand-dom_pair"/>
</dbReference>
<reference evidence="6" key="2">
    <citation type="submission" date="2025-08" db="UniProtKB">
        <authorList>
            <consortium name="Ensembl"/>
        </authorList>
    </citation>
    <scope>IDENTIFICATION</scope>
</reference>
<dbReference type="Pfam" id="PF01023">
    <property type="entry name" value="S_100"/>
    <property type="match status" value="1"/>
</dbReference>
<dbReference type="InterPro" id="IPR013787">
    <property type="entry name" value="S100_Ca-bd_sub"/>
</dbReference>
<dbReference type="SMART" id="SM01394">
    <property type="entry name" value="S_100"/>
    <property type="match status" value="1"/>
</dbReference>
<sequence>MATWMQSSGEEGWVRVVVISWWGCLSVLTPPRECPAPLRARAVSYRRSLGPKVWMTAFYVRMARPLEQAVAAIVCTFQEYSGRCGDKHKLCQAELKELLQKELPTWTPVSTQGCTLSRWGAGGAARKGHQDGIPVGATAAALQGCWEAGARAPCRIPNTQWALSSIQWDLGRALRGHGQGLAEVGLEGVRVGWGVCVGGRGGPRGEGGTWHAHSSPCPPTSPAQTELRECDYNKFMSVLDANQDCEVDFVEYMRSLACLCTYCHEYFKGCAPDPPCSQ</sequence>
<evidence type="ECO:0000313" key="7">
    <source>
        <dbReference type="Proteomes" id="UP000694542"/>
    </source>
</evidence>
<dbReference type="OrthoDB" id="8881129at2759"/>